<name>A0ABS1JS79_9BURK</name>
<feature type="transmembrane region" description="Helical" evidence="6">
    <location>
        <begin position="157"/>
        <end position="179"/>
    </location>
</feature>
<evidence type="ECO:0000313" key="9">
    <source>
        <dbReference type="Proteomes" id="UP000622707"/>
    </source>
</evidence>
<dbReference type="InterPro" id="IPR040177">
    <property type="entry name" value="SLC30A9"/>
</dbReference>
<dbReference type="SUPFAM" id="SSF160240">
    <property type="entry name" value="Cation efflux protein cytoplasmic domain-like"/>
    <property type="match status" value="1"/>
</dbReference>
<feature type="transmembrane region" description="Helical" evidence="6">
    <location>
        <begin position="191"/>
        <end position="208"/>
    </location>
</feature>
<dbReference type="RefSeq" id="WP_201691701.1">
    <property type="nucleotide sequence ID" value="NZ_JAEQND010000010.1"/>
</dbReference>
<keyword evidence="9" id="KW-1185">Reference proteome</keyword>
<comment type="caution">
    <text evidence="8">The sequence shown here is derived from an EMBL/GenBank/DDBJ whole genome shotgun (WGS) entry which is preliminary data.</text>
</comment>
<dbReference type="InterPro" id="IPR027469">
    <property type="entry name" value="Cation_efflux_TMD_sf"/>
</dbReference>
<dbReference type="SUPFAM" id="SSF161111">
    <property type="entry name" value="Cation efflux protein transmembrane domain-like"/>
    <property type="match status" value="1"/>
</dbReference>
<evidence type="ECO:0000259" key="7">
    <source>
        <dbReference type="Pfam" id="PF01545"/>
    </source>
</evidence>
<dbReference type="PANTHER" id="PTHR13414">
    <property type="entry name" value="HUEL-CATION TRANSPORTER"/>
    <property type="match status" value="1"/>
</dbReference>
<feature type="transmembrane region" description="Helical" evidence="6">
    <location>
        <begin position="6"/>
        <end position="25"/>
    </location>
</feature>
<keyword evidence="4 6" id="KW-1133">Transmembrane helix</keyword>
<evidence type="ECO:0000256" key="3">
    <source>
        <dbReference type="ARBA" id="ARBA00022692"/>
    </source>
</evidence>
<dbReference type="Gene3D" id="1.20.1510.10">
    <property type="entry name" value="Cation efflux protein transmembrane domain"/>
    <property type="match status" value="1"/>
</dbReference>
<evidence type="ECO:0000256" key="1">
    <source>
        <dbReference type="ARBA" id="ARBA00004141"/>
    </source>
</evidence>
<dbReference type="PANTHER" id="PTHR13414:SF9">
    <property type="entry name" value="PROTON-COUPLED ZINC ANTIPORTER SLC30A9, MITOCHONDRIAL"/>
    <property type="match status" value="1"/>
</dbReference>
<dbReference type="InterPro" id="IPR058533">
    <property type="entry name" value="Cation_efflux_TM"/>
</dbReference>
<dbReference type="Proteomes" id="UP000622707">
    <property type="component" value="Unassembled WGS sequence"/>
</dbReference>
<keyword evidence="2" id="KW-0813">Transport</keyword>
<gene>
    <name evidence="8" type="ORF">JI746_18475</name>
</gene>
<dbReference type="InterPro" id="IPR036837">
    <property type="entry name" value="Cation_efflux_CTD_sf"/>
</dbReference>
<evidence type="ECO:0000256" key="2">
    <source>
        <dbReference type="ARBA" id="ARBA00022448"/>
    </source>
</evidence>
<dbReference type="Gene3D" id="3.30.70.1350">
    <property type="entry name" value="Cation efflux protein, cytoplasmic domain"/>
    <property type="match status" value="1"/>
</dbReference>
<evidence type="ECO:0000256" key="6">
    <source>
        <dbReference type="SAM" id="Phobius"/>
    </source>
</evidence>
<organism evidence="8 9">
    <name type="scientific">Ramlibacter alkalitolerans</name>
    <dbReference type="NCBI Taxonomy" id="2039631"/>
    <lineage>
        <taxon>Bacteria</taxon>
        <taxon>Pseudomonadati</taxon>
        <taxon>Pseudomonadota</taxon>
        <taxon>Betaproteobacteria</taxon>
        <taxon>Burkholderiales</taxon>
        <taxon>Comamonadaceae</taxon>
        <taxon>Ramlibacter</taxon>
    </lineage>
</organism>
<comment type="subcellular location">
    <subcellularLocation>
        <location evidence="1">Membrane</location>
        <topology evidence="1">Multi-pass membrane protein</topology>
    </subcellularLocation>
</comment>
<dbReference type="InterPro" id="IPR002524">
    <property type="entry name" value="Cation_efflux"/>
</dbReference>
<dbReference type="NCBIfam" id="TIGR01297">
    <property type="entry name" value="CDF"/>
    <property type="match status" value="1"/>
</dbReference>
<evidence type="ECO:0000256" key="4">
    <source>
        <dbReference type="ARBA" id="ARBA00022989"/>
    </source>
</evidence>
<sequence length="306" mass="32747">MAESKIAIYGAIAANVAIATTKFIVAGATGSSAMLSEGIHSLVDTGNGALLLVGLRRSQRPPSQQHPFGHGKELYFWSLIVAVLIFGVGGGVSFLEGVLHVKNPNPLEDPHWNYIVLGCAFVFEGISFAIAFRQFTRERGDTPFWKALHTSKDPATYTVMAEDAAALLGLVIAAIGVFFSHRLDMPRVDGVASIAIGLLLAGVAILLIRESRGLLVGEGVSPETAQAIQAIARAEPGVHEVGPVLSMYVGPEDVLVTFSLAFAPDVPASDVAASIRRIEQTVRERFPKVRRIFLEPVRATAQERAR</sequence>
<evidence type="ECO:0000256" key="5">
    <source>
        <dbReference type="ARBA" id="ARBA00023136"/>
    </source>
</evidence>
<feature type="transmembrane region" description="Helical" evidence="6">
    <location>
        <begin position="74"/>
        <end position="94"/>
    </location>
</feature>
<protein>
    <submittedName>
        <fullName evidence="8">Cation transporter</fullName>
    </submittedName>
</protein>
<dbReference type="EMBL" id="JAEQND010000010">
    <property type="protein sequence ID" value="MBL0427108.1"/>
    <property type="molecule type" value="Genomic_DNA"/>
</dbReference>
<feature type="domain" description="Cation efflux protein transmembrane" evidence="7">
    <location>
        <begin position="11"/>
        <end position="215"/>
    </location>
</feature>
<dbReference type="Pfam" id="PF01545">
    <property type="entry name" value="Cation_efflux"/>
    <property type="match status" value="1"/>
</dbReference>
<reference evidence="8 9" key="1">
    <citation type="journal article" date="2017" name="Int. J. Syst. Evol. Microbiol.">
        <title>Ramlibacter alkalitolerans sp. nov., alkali-tolerant bacterium isolated from soil of ginseng.</title>
        <authorList>
            <person name="Lee D.H."/>
            <person name="Cha C.J."/>
        </authorList>
    </citation>
    <scope>NUCLEOTIDE SEQUENCE [LARGE SCALE GENOMIC DNA]</scope>
    <source>
        <strain evidence="8 9">KACC 19305</strain>
    </source>
</reference>
<accession>A0ABS1JS79</accession>
<proteinExistence type="predicted"/>
<keyword evidence="5 6" id="KW-0472">Membrane</keyword>
<evidence type="ECO:0000313" key="8">
    <source>
        <dbReference type="EMBL" id="MBL0427108.1"/>
    </source>
</evidence>
<keyword evidence="3 6" id="KW-0812">Transmembrane</keyword>
<feature type="transmembrane region" description="Helical" evidence="6">
    <location>
        <begin position="114"/>
        <end position="136"/>
    </location>
</feature>